<protein>
    <submittedName>
        <fullName evidence="1">Uncharacterized protein</fullName>
    </submittedName>
</protein>
<evidence type="ECO:0000313" key="1">
    <source>
        <dbReference type="EMBL" id="SPL64975.1"/>
    </source>
</evidence>
<reference evidence="2" key="1">
    <citation type="submission" date="2017-12" db="EMBL/GenBank/DDBJ databases">
        <authorList>
            <person name="Diaz M."/>
        </authorList>
    </citation>
    <scope>NUCLEOTIDE SEQUENCE [LARGE SCALE GENOMIC DNA]</scope>
    <source>
        <strain evidence="2">FI11154</strain>
    </source>
</reference>
<dbReference type="AlphaFoldDB" id="A0A2P9HLJ2"/>
<dbReference type="Proteomes" id="UP000246073">
    <property type="component" value="Unassembled WGS sequence"/>
</dbReference>
<proteinExistence type="predicted"/>
<accession>A0A2P9HLJ2</accession>
<evidence type="ECO:0000313" key="2">
    <source>
        <dbReference type="Proteomes" id="UP000246073"/>
    </source>
</evidence>
<dbReference type="EMBL" id="OOFM01000005">
    <property type="protein sequence ID" value="SPL64975.1"/>
    <property type="molecule type" value="Genomic_DNA"/>
</dbReference>
<organism evidence="1 2">
    <name type="scientific">Ochrobactrum soli</name>
    <dbReference type="NCBI Taxonomy" id="2448455"/>
    <lineage>
        <taxon>Bacteria</taxon>
        <taxon>Pseudomonadati</taxon>
        <taxon>Pseudomonadota</taxon>
        <taxon>Alphaproteobacteria</taxon>
        <taxon>Hyphomicrobiales</taxon>
        <taxon>Brucellaceae</taxon>
        <taxon>Brucella/Ochrobactrum group</taxon>
        <taxon>Ochrobactrum</taxon>
    </lineage>
</organism>
<gene>
    <name evidence="1" type="ORF">OHAE_842</name>
</gene>
<sequence length="42" mass="4712">MLLSHEIASRPCCMRSAGSLLESSAWSYRLPDAARCGWQKDQ</sequence>
<name>A0A2P9HLJ2_9HYPH</name>